<organism evidence="1 2">
    <name type="scientific">Bacteroides caecimuris</name>
    <dbReference type="NCBI Taxonomy" id="1796613"/>
    <lineage>
        <taxon>Bacteria</taxon>
        <taxon>Pseudomonadati</taxon>
        <taxon>Bacteroidota</taxon>
        <taxon>Bacteroidia</taxon>
        <taxon>Bacteroidales</taxon>
        <taxon>Bacteroidaceae</taxon>
        <taxon>Bacteroides</taxon>
    </lineage>
</organism>
<name>A0A4S2DF03_9BACE</name>
<sequence length="212" mass="24156">MKSFLSLSCLLFVFMVGCSEKKGAEVLPTDSQMCEASIRLINAYSTLVNNPNYTKETLDSVVAQIGWNDFRSKGIKCYLLSGKDSLNHQVKGLRGIRGITADSLKYTLMAYHLKDSIGFYIDISAPLFVGKKKPVEMLDSIIIKSMELGIIKRYKDLYGYSIDYYIAGTYSHPIYLKEWGTGCAMDVTYSDTKEREVYSPLRNYCKRYNRQE</sequence>
<evidence type="ECO:0000313" key="1">
    <source>
        <dbReference type="EMBL" id="TGY40569.1"/>
    </source>
</evidence>
<dbReference type="RefSeq" id="WP_135998841.1">
    <property type="nucleotide sequence ID" value="NZ_SRYX01000005.1"/>
</dbReference>
<proteinExistence type="predicted"/>
<evidence type="ECO:0000313" key="2">
    <source>
        <dbReference type="Proteomes" id="UP000309566"/>
    </source>
</evidence>
<reference evidence="1 2" key="1">
    <citation type="submission" date="2019-04" db="EMBL/GenBank/DDBJ databases">
        <title>Microbes associate with the intestines of laboratory mice.</title>
        <authorList>
            <person name="Navarre W."/>
            <person name="Wong E."/>
            <person name="Huang K."/>
            <person name="Tropini C."/>
            <person name="Ng K."/>
            <person name="Yu B."/>
        </authorList>
    </citation>
    <scope>NUCLEOTIDE SEQUENCE [LARGE SCALE GENOMIC DNA]</scope>
    <source>
        <strain evidence="1 2">NM63_1-25</strain>
    </source>
</reference>
<dbReference type="Proteomes" id="UP000309566">
    <property type="component" value="Unassembled WGS sequence"/>
</dbReference>
<evidence type="ECO:0008006" key="3">
    <source>
        <dbReference type="Google" id="ProtNLM"/>
    </source>
</evidence>
<dbReference type="PROSITE" id="PS51257">
    <property type="entry name" value="PROKAR_LIPOPROTEIN"/>
    <property type="match status" value="1"/>
</dbReference>
<gene>
    <name evidence="1" type="ORF">E5353_02595</name>
</gene>
<accession>A0A4S2DF03</accession>
<protein>
    <recommendedName>
        <fullName evidence="3">Lipoprotein</fullName>
    </recommendedName>
</protein>
<comment type="caution">
    <text evidence="1">The sequence shown here is derived from an EMBL/GenBank/DDBJ whole genome shotgun (WGS) entry which is preliminary data.</text>
</comment>
<dbReference type="EMBL" id="SRYX01000005">
    <property type="protein sequence ID" value="TGY40569.1"/>
    <property type="molecule type" value="Genomic_DNA"/>
</dbReference>
<dbReference type="AlphaFoldDB" id="A0A4S2DF03"/>